<dbReference type="Pfam" id="PF18319">
    <property type="entry name" value="Zn_ribbon_PriA"/>
    <property type="match status" value="1"/>
</dbReference>
<dbReference type="GO" id="GO:1990077">
    <property type="term" value="C:primosome complex"/>
    <property type="evidence" value="ECO:0007669"/>
    <property type="project" value="UniProtKB-UniRule"/>
</dbReference>
<proteinExistence type="inferred from homology"/>
<dbReference type="GO" id="GO:0006302">
    <property type="term" value="P:double-strand break repair"/>
    <property type="evidence" value="ECO:0007669"/>
    <property type="project" value="InterPro"/>
</dbReference>
<dbReference type="FunFam" id="3.40.50.300:FF:000489">
    <property type="entry name" value="Primosome assembly protein PriA"/>
    <property type="match status" value="1"/>
</dbReference>
<dbReference type="PROSITE" id="PS51192">
    <property type="entry name" value="HELICASE_ATP_BIND_1"/>
    <property type="match status" value="1"/>
</dbReference>
<dbReference type="InterPro" id="IPR041236">
    <property type="entry name" value="PriA_C"/>
</dbReference>
<comment type="similarity">
    <text evidence="12">Belongs to the helicase family. PriA subfamily.</text>
</comment>
<feature type="domain" description="Helicase ATP-binding" evidence="13">
    <location>
        <begin position="210"/>
        <end position="376"/>
    </location>
</feature>
<feature type="domain" description="Helicase C-terminal" evidence="14">
    <location>
        <begin position="472"/>
        <end position="631"/>
    </location>
</feature>
<keyword evidence="2 12" id="KW-0235">DNA replication</keyword>
<dbReference type="InterPro" id="IPR001650">
    <property type="entry name" value="Helicase_C-like"/>
</dbReference>
<dbReference type="GO" id="GO:0005524">
    <property type="term" value="F:ATP binding"/>
    <property type="evidence" value="ECO:0007669"/>
    <property type="project" value="UniProtKB-UniRule"/>
</dbReference>
<dbReference type="InterPro" id="IPR005259">
    <property type="entry name" value="PriA"/>
</dbReference>
<dbReference type="RefSeq" id="WP_072986995.1">
    <property type="nucleotide sequence ID" value="NZ_FQZB01000009.1"/>
</dbReference>
<dbReference type="InterPro" id="IPR027417">
    <property type="entry name" value="P-loop_NTPase"/>
</dbReference>
<dbReference type="HAMAP" id="MF_00983">
    <property type="entry name" value="PriA"/>
    <property type="match status" value="1"/>
</dbReference>
<evidence type="ECO:0000256" key="8">
    <source>
        <dbReference type="ARBA" id="ARBA00022840"/>
    </source>
</evidence>
<dbReference type="NCBIfam" id="NF004066">
    <property type="entry name" value="PRK05580.1-3"/>
    <property type="match status" value="1"/>
</dbReference>
<dbReference type="Gene3D" id="3.40.50.300">
    <property type="entry name" value="P-loop containing nucleotide triphosphate hydrolases"/>
    <property type="match status" value="2"/>
</dbReference>
<feature type="binding site" evidence="12">
    <location>
        <position position="438"/>
    </location>
    <ligand>
        <name>Zn(2+)</name>
        <dbReference type="ChEBI" id="CHEBI:29105"/>
        <label>1</label>
    </ligand>
</feature>
<keyword evidence="7 12" id="KW-0862">Zinc</keyword>
<dbReference type="InterPro" id="IPR040498">
    <property type="entry name" value="PriA_CRR"/>
</dbReference>
<dbReference type="GO" id="GO:0008270">
    <property type="term" value="F:zinc ion binding"/>
    <property type="evidence" value="ECO:0007669"/>
    <property type="project" value="UniProtKB-UniRule"/>
</dbReference>
<dbReference type="CDD" id="cd17929">
    <property type="entry name" value="DEXHc_priA"/>
    <property type="match status" value="1"/>
</dbReference>
<dbReference type="GO" id="GO:0003677">
    <property type="term" value="F:DNA binding"/>
    <property type="evidence" value="ECO:0007669"/>
    <property type="project" value="UniProtKB-UniRule"/>
</dbReference>
<feature type="binding site" evidence="12">
    <location>
        <position position="467"/>
    </location>
    <ligand>
        <name>Zn(2+)</name>
        <dbReference type="ChEBI" id="CHEBI:29105"/>
        <label>2</label>
    </ligand>
</feature>
<organism evidence="15 16">
    <name type="scientific">Clostridium cavendishii DSM 21758</name>
    <dbReference type="NCBI Taxonomy" id="1121302"/>
    <lineage>
        <taxon>Bacteria</taxon>
        <taxon>Bacillati</taxon>
        <taxon>Bacillota</taxon>
        <taxon>Clostridia</taxon>
        <taxon>Eubacteriales</taxon>
        <taxon>Clostridiaceae</taxon>
        <taxon>Clostridium</taxon>
    </lineage>
</organism>
<accession>A0A1M6KA71</accession>
<dbReference type="GO" id="GO:0006310">
    <property type="term" value="P:DNA recombination"/>
    <property type="evidence" value="ECO:0007669"/>
    <property type="project" value="InterPro"/>
</dbReference>
<dbReference type="GO" id="GO:0006269">
    <property type="term" value="P:DNA replication, synthesis of primer"/>
    <property type="evidence" value="ECO:0007669"/>
    <property type="project" value="UniProtKB-KW"/>
</dbReference>
<name>A0A1M6KA71_9CLOT</name>
<evidence type="ECO:0000313" key="15">
    <source>
        <dbReference type="EMBL" id="SHJ55820.1"/>
    </source>
</evidence>
<dbReference type="PANTHER" id="PTHR30580:SF0">
    <property type="entry name" value="PRIMOSOMAL PROTEIN N"/>
    <property type="match status" value="1"/>
</dbReference>
<dbReference type="PROSITE" id="PS51194">
    <property type="entry name" value="HELICASE_CTER"/>
    <property type="match status" value="1"/>
</dbReference>
<comment type="catalytic activity">
    <reaction evidence="12">
        <text>Couples ATP hydrolysis with the unwinding of duplex DNA by translocating in the 3'-5' direction.</text>
        <dbReference type="EC" id="5.6.2.4"/>
    </reaction>
</comment>
<dbReference type="EMBL" id="FQZB01000009">
    <property type="protein sequence ID" value="SHJ55820.1"/>
    <property type="molecule type" value="Genomic_DNA"/>
</dbReference>
<reference evidence="15 16" key="1">
    <citation type="submission" date="2016-11" db="EMBL/GenBank/DDBJ databases">
        <authorList>
            <person name="Jaros S."/>
            <person name="Januszkiewicz K."/>
            <person name="Wedrychowicz H."/>
        </authorList>
    </citation>
    <scope>NUCLEOTIDE SEQUENCE [LARGE SCALE GENOMIC DNA]</scope>
    <source>
        <strain evidence="15 16">DSM 21758</strain>
    </source>
</reference>
<dbReference type="Proteomes" id="UP000184310">
    <property type="component" value="Unassembled WGS sequence"/>
</dbReference>
<feature type="binding site" evidence="12">
    <location>
        <position position="464"/>
    </location>
    <ligand>
        <name>Zn(2+)</name>
        <dbReference type="ChEBI" id="CHEBI:29105"/>
        <label>2</label>
    </ligand>
</feature>
<comment type="catalytic activity">
    <reaction evidence="11 12">
        <text>ATP + H2O = ADP + phosphate + H(+)</text>
        <dbReference type="Rhea" id="RHEA:13065"/>
        <dbReference type="ChEBI" id="CHEBI:15377"/>
        <dbReference type="ChEBI" id="CHEBI:15378"/>
        <dbReference type="ChEBI" id="CHEBI:30616"/>
        <dbReference type="ChEBI" id="CHEBI:43474"/>
        <dbReference type="ChEBI" id="CHEBI:456216"/>
        <dbReference type="EC" id="5.6.2.4"/>
    </reaction>
</comment>
<comment type="subunit">
    <text evidence="12">Component of the replication restart primosome.</text>
</comment>
<comment type="function">
    <text evidence="12">Initiates the restart of stalled replication forks, which reloads the replicative helicase on sites other than the origin of replication. Recognizes and binds to abandoned replication forks and remodels them to uncover a helicase loading site. Promotes assembly of the primosome at these replication forks.</text>
</comment>
<dbReference type="CDD" id="cd18804">
    <property type="entry name" value="SF2_C_priA"/>
    <property type="match status" value="1"/>
</dbReference>
<feature type="binding site" evidence="12">
    <location>
        <position position="480"/>
    </location>
    <ligand>
        <name>Zn(2+)</name>
        <dbReference type="ChEBI" id="CHEBI:29105"/>
        <label>1</label>
    </ligand>
</feature>
<dbReference type="FunFam" id="3.40.1440.60:FF:000001">
    <property type="entry name" value="Primosomal protein N"/>
    <property type="match status" value="1"/>
</dbReference>
<comment type="cofactor">
    <cofactor evidence="12">
        <name>Zn(2+)</name>
        <dbReference type="ChEBI" id="CHEBI:29105"/>
    </cofactor>
    <text evidence="12">Binds 2 zinc ions per subunit.</text>
</comment>
<keyword evidence="6 12" id="KW-0347">Helicase</keyword>
<evidence type="ECO:0000256" key="11">
    <source>
        <dbReference type="ARBA" id="ARBA00048988"/>
    </source>
</evidence>
<dbReference type="STRING" id="1121302.SAMN02745163_02139"/>
<evidence type="ECO:0000256" key="10">
    <source>
        <dbReference type="ARBA" id="ARBA00023235"/>
    </source>
</evidence>
<dbReference type="AlphaFoldDB" id="A0A1M6KA71"/>
<dbReference type="GO" id="GO:0016887">
    <property type="term" value="F:ATP hydrolysis activity"/>
    <property type="evidence" value="ECO:0007669"/>
    <property type="project" value="RHEA"/>
</dbReference>
<keyword evidence="16" id="KW-1185">Reference proteome</keyword>
<dbReference type="SMART" id="SM00487">
    <property type="entry name" value="DEXDc"/>
    <property type="match status" value="1"/>
</dbReference>
<feature type="binding site" evidence="12">
    <location>
        <position position="450"/>
    </location>
    <ligand>
        <name>Zn(2+)</name>
        <dbReference type="ChEBI" id="CHEBI:29105"/>
        <label>2</label>
    </ligand>
</feature>
<dbReference type="SMART" id="SM00490">
    <property type="entry name" value="HELICc"/>
    <property type="match status" value="1"/>
</dbReference>
<evidence type="ECO:0000256" key="4">
    <source>
        <dbReference type="ARBA" id="ARBA00022741"/>
    </source>
</evidence>
<dbReference type="Gene3D" id="3.40.1440.60">
    <property type="entry name" value="PriA, 3(prime) DNA-binding domain"/>
    <property type="match status" value="1"/>
</dbReference>
<keyword evidence="5 12" id="KW-0378">Hydrolase</keyword>
<evidence type="ECO:0000313" key="16">
    <source>
        <dbReference type="Proteomes" id="UP000184310"/>
    </source>
</evidence>
<feature type="binding site" evidence="12">
    <location>
        <position position="447"/>
    </location>
    <ligand>
        <name>Zn(2+)</name>
        <dbReference type="ChEBI" id="CHEBI:29105"/>
        <label>2</label>
    </ligand>
</feature>
<gene>
    <name evidence="12" type="primary">priA</name>
    <name evidence="15" type="ORF">SAMN02745163_02139</name>
</gene>
<keyword evidence="8 12" id="KW-0067">ATP-binding</keyword>
<evidence type="ECO:0000256" key="2">
    <source>
        <dbReference type="ARBA" id="ARBA00022705"/>
    </source>
</evidence>
<dbReference type="Pfam" id="PF18074">
    <property type="entry name" value="PriA_C"/>
    <property type="match status" value="1"/>
</dbReference>
<dbReference type="SUPFAM" id="SSF52540">
    <property type="entry name" value="P-loop containing nucleoside triphosphate hydrolases"/>
    <property type="match status" value="1"/>
</dbReference>
<dbReference type="InterPro" id="IPR014001">
    <property type="entry name" value="Helicase_ATP-bd"/>
</dbReference>
<evidence type="ECO:0000256" key="9">
    <source>
        <dbReference type="ARBA" id="ARBA00023125"/>
    </source>
</evidence>
<evidence type="ECO:0000259" key="13">
    <source>
        <dbReference type="PROSITE" id="PS51192"/>
    </source>
</evidence>
<evidence type="ECO:0000256" key="5">
    <source>
        <dbReference type="ARBA" id="ARBA00022801"/>
    </source>
</evidence>
<keyword evidence="9 12" id="KW-0238">DNA-binding</keyword>
<protein>
    <recommendedName>
        <fullName evidence="12">Replication restart protein PriA</fullName>
    </recommendedName>
    <alternativeName>
        <fullName evidence="12">ATP-dependent DNA helicase PriA</fullName>
        <ecNumber evidence="12">5.6.2.4</ecNumber>
    </alternativeName>
    <alternativeName>
        <fullName evidence="12">DNA 3'-5' helicase PriA</fullName>
    </alternativeName>
</protein>
<dbReference type="Pfam" id="PF00271">
    <property type="entry name" value="Helicase_C"/>
    <property type="match status" value="1"/>
</dbReference>
<evidence type="ECO:0000256" key="12">
    <source>
        <dbReference type="HAMAP-Rule" id="MF_00983"/>
    </source>
</evidence>
<sequence length="733" mass="84340">MAEYAGIIINNDSVQVDKPFTYKIKEEFKSNISLGHRVKVPFGKGNRQVEGFVIELYDSLNKSNDFRMKSISSLIDNEPILTDNDLKLILFMRKRYLCKYIDAIRVMIPPGIMRGGREKTKSSVFFVLKDKGLLRENYSKALDIIEKNSGLYTKTELNKFYNISMYTINKLQEKGFVEIKDVQVQRVDNRVFENYEKRILNEEQTLALNKIVNSQYRVFLLKGVTGSGKTEIYMNLVEKTIKNNKSALILVPEIALTPQMIERFKGRFGPDVAVFHSRLSDGERFDEWFRVKEGRVKLVIGARSAIFLPFKDLGLIVIDEEHEATYKSEMSPRYNTKEIAEYKSILNSCKVILGSATPSVESYYRALNEEIELVEIKKRANAKAMPDMHIVDMREELRVQNKSMFSRLLYSKIDDRLKKGEQIILFLNRRGFSSFVSCRKCGFVFKCKHCDVAMTYHNNGFLTCHYCGVSEKIRKTCPSCGSIYVKHFGTGTEKVENEIKRLFSNARVLRMDVDTTRSKNSFEKIYNDFKNKQADILIGTQMISKGLDFENVSLVGVIAADMSINMPDYKASERSFQLITQVSGRAGRGEIGGDVIIQTYNPENYTLNYIKNNDYEGFLREELPLRKAMNYPPFSKLLLIGISSKFENELIDFAKKLGSELSSLLEDYGNLEILGPCPCAIQKIKEMYRWQILIKGEVNEIIANIIKERVYDFSKDVYNNIRIILDVNPNSLI</sequence>
<keyword evidence="1 12" id="KW-0639">Primosome</keyword>
<dbReference type="OrthoDB" id="9759544at2"/>
<dbReference type="Pfam" id="PF00270">
    <property type="entry name" value="DEAD"/>
    <property type="match status" value="1"/>
</dbReference>
<dbReference type="GO" id="GO:0043138">
    <property type="term" value="F:3'-5' DNA helicase activity"/>
    <property type="evidence" value="ECO:0007669"/>
    <property type="project" value="UniProtKB-EC"/>
</dbReference>
<dbReference type="EC" id="5.6.2.4" evidence="12"/>
<keyword evidence="4 12" id="KW-0547">Nucleotide-binding</keyword>
<keyword evidence="10 12" id="KW-0413">Isomerase</keyword>
<feature type="binding site" evidence="12">
    <location>
        <position position="477"/>
    </location>
    <ligand>
        <name>Zn(2+)</name>
        <dbReference type="ChEBI" id="CHEBI:29105"/>
        <label>1</label>
    </ligand>
</feature>
<keyword evidence="3 12" id="KW-0479">Metal-binding</keyword>
<feature type="binding site" evidence="12">
    <location>
        <position position="441"/>
    </location>
    <ligand>
        <name>Zn(2+)</name>
        <dbReference type="ChEBI" id="CHEBI:29105"/>
        <label>1</label>
    </ligand>
</feature>
<dbReference type="GO" id="GO:0006270">
    <property type="term" value="P:DNA replication initiation"/>
    <property type="evidence" value="ECO:0007669"/>
    <property type="project" value="TreeGrafter"/>
</dbReference>
<evidence type="ECO:0000256" key="6">
    <source>
        <dbReference type="ARBA" id="ARBA00022806"/>
    </source>
</evidence>
<dbReference type="NCBIfam" id="TIGR00595">
    <property type="entry name" value="priA"/>
    <property type="match status" value="1"/>
</dbReference>
<dbReference type="InterPro" id="IPR041222">
    <property type="entry name" value="PriA_3primeBD"/>
</dbReference>
<dbReference type="Pfam" id="PF17764">
    <property type="entry name" value="PriA_3primeBD"/>
    <property type="match status" value="1"/>
</dbReference>
<evidence type="ECO:0000256" key="7">
    <source>
        <dbReference type="ARBA" id="ARBA00022833"/>
    </source>
</evidence>
<dbReference type="InterPro" id="IPR042115">
    <property type="entry name" value="PriA_3primeBD_sf"/>
</dbReference>
<evidence type="ECO:0000259" key="14">
    <source>
        <dbReference type="PROSITE" id="PS51194"/>
    </source>
</evidence>
<evidence type="ECO:0000256" key="3">
    <source>
        <dbReference type="ARBA" id="ARBA00022723"/>
    </source>
</evidence>
<evidence type="ECO:0000256" key="1">
    <source>
        <dbReference type="ARBA" id="ARBA00022515"/>
    </source>
</evidence>
<dbReference type="PANTHER" id="PTHR30580">
    <property type="entry name" value="PRIMOSOMAL PROTEIN N"/>
    <property type="match status" value="1"/>
</dbReference>
<dbReference type="InterPro" id="IPR011545">
    <property type="entry name" value="DEAD/DEAH_box_helicase_dom"/>
</dbReference>